<evidence type="ECO:0000313" key="2">
    <source>
        <dbReference type="EMBL" id="CAD8745295.1"/>
    </source>
</evidence>
<reference evidence="2" key="1">
    <citation type="submission" date="2021-01" db="EMBL/GenBank/DDBJ databases">
        <authorList>
            <person name="Corre E."/>
            <person name="Pelletier E."/>
            <person name="Niang G."/>
            <person name="Scheremetjew M."/>
            <person name="Finn R."/>
            <person name="Kale V."/>
            <person name="Holt S."/>
            <person name="Cochrane G."/>
            <person name="Meng A."/>
            <person name="Brown T."/>
            <person name="Cohen L."/>
        </authorList>
    </citation>
    <scope>NUCLEOTIDE SEQUENCE</scope>
    <source>
        <strain evidence="2">CCMP441</strain>
    </source>
</reference>
<feature type="compositionally biased region" description="Acidic residues" evidence="1">
    <location>
        <begin position="147"/>
        <end position="160"/>
    </location>
</feature>
<evidence type="ECO:0000256" key="1">
    <source>
        <dbReference type="SAM" id="MobiDB-lite"/>
    </source>
</evidence>
<feature type="region of interest" description="Disordered" evidence="1">
    <location>
        <begin position="62"/>
        <end position="94"/>
    </location>
</feature>
<accession>A0A6U2H201</accession>
<protein>
    <submittedName>
        <fullName evidence="2">Uncharacterized protein</fullName>
    </submittedName>
</protein>
<feature type="region of interest" description="Disordered" evidence="1">
    <location>
        <begin position="133"/>
        <end position="160"/>
    </location>
</feature>
<organism evidence="2">
    <name type="scientific">Hemiselmis andersenii</name>
    <name type="common">Cryptophyte alga</name>
    <dbReference type="NCBI Taxonomy" id="464988"/>
    <lineage>
        <taxon>Eukaryota</taxon>
        <taxon>Cryptophyceae</taxon>
        <taxon>Cryptomonadales</taxon>
        <taxon>Hemiselmidaceae</taxon>
        <taxon>Hemiselmis</taxon>
    </lineage>
</organism>
<proteinExistence type="predicted"/>
<name>A0A6U2H201_HEMAN</name>
<gene>
    <name evidence="2" type="ORF">HAND1043_LOCUS11790</name>
</gene>
<feature type="compositionally biased region" description="Acidic residues" evidence="1">
    <location>
        <begin position="68"/>
        <end position="80"/>
    </location>
</feature>
<dbReference type="EMBL" id="HBFK01019041">
    <property type="protein sequence ID" value="CAD8745295.1"/>
    <property type="molecule type" value="Transcribed_RNA"/>
</dbReference>
<dbReference type="AlphaFoldDB" id="A0A6U2H201"/>
<sequence length="228" mass="26025">MGRENEPPRDGMTREEFRAWKEEQLEIQGERVKLLMQRMEKSAKLEERLENLMTAMGPDYEWHLYDSGVDDSDDDDDEQEGWPKVPGGSGEQPTVISMYKMKMLEERTQKLIWLKKKMTDVQVKAEARAAKEKARLAEEAEQAGLEMEPEEPEEQPDGEAEGLATEVLLDMKTAMSARKKRDEEQAEIDRLAAMSRFDRMVNTLKTRGIRGSLVSLAGGGKNSNYVPQ</sequence>